<evidence type="ECO:0000256" key="2">
    <source>
        <dbReference type="ARBA" id="ARBA00022741"/>
    </source>
</evidence>
<evidence type="ECO:0000256" key="5">
    <source>
        <dbReference type="ARBA" id="ARBA00023136"/>
    </source>
</evidence>
<dbReference type="PANTHER" id="PTHR10465">
    <property type="entry name" value="TRANSMEMBRANE GTPASE FZO1"/>
    <property type="match status" value="1"/>
</dbReference>
<comment type="subcellular location">
    <subcellularLocation>
        <location evidence="1">Membrane</location>
    </subcellularLocation>
</comment>
<keyword evidence="4" id="KW-0342">GTP-binding</keyword>
<evidence type="ECO:0000259" key="7">
    <source>
        <dbReference type="Pfam" id="PF00350"/>
    </source>
</evidence>
<keyword evidence="2" id="KW-0547">Nucleotide-binding</keyword>
<evidence type="ECO:0000256" key="6">
    <source>
        <dbReference type="SAM" id="Phobius"/>
    </source>
</evidence>
<dbReference type="InterPro" id="IPR027094">
    <property type="entry name" value="Mitofusin_fam"/>
</dbReference>
<keyword evidence="5 6" id="KW-0472">Membrane</keyword>
<keyword evidence="6" id="KW-0812">Transmembrane</keyword>
<dbReference type="Proteomes" id="UP001149140">
    <property type="component" value="Unassembled WGS sequence"/>
</dbReference>
<dbReference type="Pfam" id="PF00350">
    <property type="entry name" value="Dynamin_N"/>
    <property type="match status" value="1"/>
</dbReference>
<dbReference type="Gene3D" id="3.40.50.300">
    <property type="entry name" value="P-loop containing nucleotide triphosphate hydrolases"/>
    <property type="match status" value="1"/>
</dbReference>
<evidence type="ECO:0000313" key="9">
    <source>
        <dbReference type="Proteomes" id="UP001149140"/>
    </source>
</evidence>
<protein>
    <submittedName>
        <fullName evidence="8">Dynamin family protein</fullName>
    </submittedName>
</protein>
<dbReference type="GO" id="GO:0008053">
    <property type="term" value="P:mitochondrial fusion"/>
    <property type="evidence" value="ECO:0007669"/>
    <property type="project" value="TreeGrafter"/>
</dbReference>
<evidence type="ECO:0000256" key="1">
    <source>
        <dbReference type="ARBA" id="ARBA00004370"/>
    </source>
</evidence>
<dbReference type="GO" id="GO:0016020">
    <property type="term" value="C:membrane"/>
    <property type="evidence" value="ECO:0007669"/>
    <property type="project" value="UniProtKB-SubCell"/>
</dbReference>
<evidence type="ECO:0000256" key="3">
    <source>
        <dbReference type="ARBA" id="ARBA00022801"/>
    </source>
</evidence>
<keyword evidence="9" id="KW-1185">Reference proteome</keyword>
<accession>A0A9X3MPB6</accession>
<dbReference type="GO" id="GO:0003924">
    <property type="term" value="F:GTPase activity"/>
    <property type="evidence" value="ECO:0007669"/>
    <property type="project" value="InterPro"/>
</dbReference>
<dbReference type="RefSeq" id="WP_270038572.1">
    <property type="nucleotide sequence ID" value="NZ_JAPDOD010000003.1"/>
</dbReference>
<dbReference type="GO" id="GO:0005525">
    <property type="term" value="F:GTP binding"/>
    <property type="evidence" value="ECO:0007669"/>
    <property type="project" value="UniProtKB-KW"/>
</dbReference>
<name>A0A9X3MPB6_9ACTN</name>
<keyword evidence="3" id="KW-0378">Hydrolase</keyword>
<keyword evidence="6" id="KW-1133">Transmembrane helix</keyword>
<dbReference type="CDD" id="cd00882">
    <property type="entry name" value="Ras_like_GTPase"/>
    <property type="match status" value="1"/>
</dbReference>
<evidence type="ECO:0000313" key="8">
    <source>
        <dbReference type="EMBL" id="MDA0159805.1"/>
    </source>
</evidence>
<proteinExistence type="predicted"/>
<dbReference type="SUPFAM" id="SSF52540">
    <property type="entry name" value="P-loop containing nucleoside triphosphate hydrolases"/>
    <property type="match status" value="1"/>
</dbReference>
<dbReference type="InterPro" id="IPR027417">
    <property type="entry name" value="P-loop_NTPase"/>
</dbReference>
<dbReference type="InterPro" id="IPR045063">
    <property type="entry name" value="Dynamin_N"/>
</dbReference>
<dbReference type="AlphaFoldDB" id="A0A9X3MPB6"/>
<dbReference type="PANTHER" id="PTHR10465:SF0">
    <property type="entry name" value="SARCALUMENIN"/>
    <property type="match status" value="1"/>
</dbReference>
<dbReference type="EMBL" id="JAPDOD010000003">
    <property type="protein sequence ID" value="MDA0159805.1"/>
    <property type="molecule type" value="Genomic_DNA"/>
</dbReference>
<reference evidence="8" key="1">
    <citation type="submission" date="2022-10" db="EMBL/GenBank/DDBJ databases">
        <title>The WGS of Solirubrobacter ginsenosidimutans DSM 21036.</title>
        <authorList>
            <person name="Jiang Z."/>
        </authorList>
    </citation>
    <scope>NUCLEOTIDE SEQUENCE</scope>
    <source>
        <strain evidence="8">DSM 21036</strain>
    </source>
</reference>
<organism evidence="8 9">
    <name type="scientific">Solirubrobacter ginsenosidimutans</name>
    <dbReference type="NCBI Taxonomy" id="490573"/>
    <lineage>
        <taxon>Bacteria</taxon>
        <taxon>Bacillati</taxon>
        <taxon>Actinomycetota</taxon>
        <taxon>Thermoleophilia</taxon>
        <taxon>Solirubrobacterales</taxon>
        <taxon>Solirubrobacteraceae</taxon>
        <taxon>Solirubrobacter</taxon>
    </lineage>
</organism>
<evidence type="ECO:0000256" key="4">
    <source>
        <dbReference type="ARBA" id="ARBA00023134"/>
    </source>
</evidence>
<comment type="caution">
    <text evidence="8">The sequence shown here is derived from an EMBL/GenBank/DDBJ whole genome shotgun (WGS) entry which is preliminary data.</text>
</comment>
<gene>
    <name evidence="8" type="ORF">OM076_05995</name>
</gene>
<feature type="domain" description="Dynamin N-terminal" evidence="7">
    <location>
        <begin position="52"/>
        <end position="197"/>
    </location>
</feature>
<feature type="transmembrane region" description="Helical" evidence="6">
    <location>
        <begin position="474"/>
        <end position="495"/>
    </location>
</feature>
<sequence>MPAGEPGLEWMRAIVGLSNDALAALHKTHAANLQRPILELGQAVVRQVGMPVIGKRSTGKSTLINALLGSDVTPMEDDVATNVYLRLQSGEEGAPPRAVVVFHDPDRTPEDIPFSGLDEYATAHGSRRHEVAYVEIEHDSPVLADGLALFDTPGLLGLDASHTTAALAALADASAVMLVLDGRTPADEEDIAILKLAAEHVRHIIVAANKCDESDDAAGHVAVLEAVPGLDADVRALPVSAWLERHAQQLEVDGSDGTAALHELSGVARLRTVLAEVCDLVVREKHALLLDRVGISLNELTRPDREQVETAASGEDPTSRINELSMEIERIKSIPAVAKLNQRMATIEKEVSLEYVAGVARALAELRHEIETSWTPAISERLPEAAESRVRAAWLLAVNALRDRSAAAAGDLYRELGLEGEIVLVSRGEDKADALPATFARGDRLPVPTDAASPVERTVKRAMRVMLVAGAANLALPGIGTAILPIALPLGFYLARREELDVDKRRSRRAALEYLRANEHAASRLNSALASRATNLNEELRQQMNDSYLARLASLGQTMRGLQSGKVGLEAARSRLAAVEPLLERHRALLADPQCPVQALSAPGTAYSAIR</sequence>